<dbReference type="AlphaFoldDB" id="A0A840CX98"/>
<evidence type="ECO:0000259" key="2">
    <source>
        <dbReference type="Pfam" id="PF14322"/>
    </source>
</evidence>
<accession>A0A840CX98</accession>
<comment type="caution">
    <text evidence="3">The sequence shown here is derived from an EMBL/GenBank/DDBJ whole genome shotgun (WGS) entry which is preliminary data.</text>
</comment>
<evidence type="ECO:0000313" key="4">
    <source>
        <dbReference type="Proteomes" id="UP000555103"/>
    </source>
</evidence>
<feature type="chain" id="PRO_5032490786" evidence="1">
    <location>
        <begin position="25"/>
        <end position="532"/>
    </location>
</feature>
<feature type="signal peptide" evidence="1">
    <location>
        <begin position="1"/>
        <end position="24"/>
    </location>
</feature>
<dbReference type="InterPro" id="IPR033985">
    <property type="entry name" value="SusD-like_N"/>
</dbReference>
<dbReference type="Proteomes" id="UP000555103">
    <property type="component" value="Unassembled WGS sequence"/>
</dbReference>
<sequence length="532" mass="60856">MKNILKIGLFLVSFLIFMSSCDDYLDTLPDNRAEVDTESEVIALLVSAYPNNNTAMMCEYWSDNIDNHDWNLNYNNYMEDLWTLKDQPSRSGNDTNYRSWELGYKAIASCNQALAVMEEMGFPATLKAARAEALIARAWNHFELANLFCLPYGETSSTDPGLVYMTAPETTVKPDYDRGTVEEFYKKIGEDIEAALPDIDNSIYTQVKFHFNVSAAYAFAAKYYLAVGNFDKVIEYSTKVLGSDPAQVLRDWQAMTGMDLNTTDVSNAYVDKNSPATLLASYPISGWCTAGTGPYSTGNKFSHSMLIAKYETLQSSGPWGNHNNIYIKTWWNSNTNKLFHRKIGYFFEYTDPVARTGYTHTSVVNFTTDEVLLHRAEAYILTKQYTKAYQDLTTFITNYTNSNPSYQSIIDFYKNMPYHSYKEVYEDPVGLNNLLEYPTPKKPLHPSLYQIEYGTDQEWLLHYVLHLKRVLLVGEGKRWFDVKRYGITVHRRLVDKGHMVVSVSDSITYQDKRRAMQIPQEILNAGCPANPR</sequence>
<dbReference type="Gene3D" id="1.25.40.390">
    <property type="match status" value="1"/>
</dbReference>
<dbReference type="InterPro" id="IPR011990">
    <property type="entry name" value="TPR-like_helical_dom_sf"/>
</dbReference>
<keyword evidence="4" id="KW-1185">Reference proteome</keyword>
<dbReference type="RefSeq" id="WP_183308235.1">
    <property type="nucleotide sequence ID" value="NZ_JACIEP010000013.1"/>
</dbReference>
<proteinExistence type="predicted"/>
<feature type="domain" description="SusD-like N-terminal" evidence="2">
    <location>
        <begin position="23"/>
        <end position="225"/>
    </location>
</feature>
<gene>
    <name evidence="3" type="ORF">GGR21_003312</name>
</gene>
<keyword evidence="1" id="KW-0732">Signal</keyword>
<reference evidence="3 4" key="1">
    <citation type="submission" date="2020-08" db="EMBL/GenBank/DDBJ databases">
        <title>Genomic Encyclopedia of Type Strains, Phase IV (KMG-IV): sequencing the most valuable type-strain genomes for metagenomic binning, comparative biology and taxonomic classification.</title>
        <authorList>
            <person name="Goeker M."/>
        </authorList>
    </citation>
    <scope>NUCLEOTIDE SEQUENCE [LARGE SCALE GENOMIC DNA]</scope>
    <source>
        <strain evidence="3 4">DSM 104969</strain>
    </source>
</reference>
<organism evidence="3 4">
    <name type="scientific">Dysgonomonas hofstadii</name>
    <dbReference type="NCBI Taxonomy" id="637886"/>
    <lineage>
        <taxon>Bacteria</taxon>
        <taxon>Pseudomonadati</taxon>
        <taxon>Bacteroidota</taxon>
        <taxon>Bacteroidia</taxon>
        <taxon>Bacteroidales</taxon>
        <taxon>Dysgonomonadaceae</taxon>
        <taxon>Dysgonomonas</taxon>
    </lineage>
</organism>
<evidence type="ECO:0000256" key="1">
    <source>
        <dbReference type="SAM" id="SignalP"/>
    </source>
</evidence>
<protein>
    <submittedName>
        <fullName evidence="3">Tetratricopeptide (TPR) repeat protein</fullName>
    </submittedName>
</protein>
<name>A0A840CX98_9BACT</name>
<dbReference type="PROSITE" id="PS51257">
    <property type="entry name" value="PROKAR_LIPOPROTEIN"/>
    <property type="match status" value="1"/>
</dbReference>
<dbReference type="SUPFAM" id="SSF48452">
    <property type="entry name" value="TPR-like"/>
    <property type="match status" value="1"/>
</dbReference>
<dbReference type="EMBL" id="JACIEP010000013">
    <property type="protein sequence ID" value="MBB4037395.1"/>
    <property type="molecule type" value="Genomic_DNA"/>
</dbReference>
<dbReference type="Pfam" id="PF14322">
    <property type="entry name" value="SusD-like_3"/>
    <property type="match status" value="1"/>
</dbReference>
<evidence type="ECO:0000313" key="3">
    <source>
        <dbReference type="EMBL" id="MBB4037395.1"/>
    </source>
</evidence>